<evidence type="ECO:0000313" key="1">
    <source>
        <dbReference type="EMBL" id="ENZ17971.1"/>
    </source>
</evidence>
<organism evidence="1 2">
    <name type="scientific">[Clostridium] clostridioforme 90A8</name>
    <dbReference type="NCBI Taxonomy" id="999408"/>
    <lineage>
        <taxon>Bacteria</taxon>
        <taxon>Bacillati</taxon>
        <taxon>Bacillota</taxon>
        <taxon>Clostridia</taxon>
        <taxon>Lachnospirales</taxon>
        <taxon>Lachnospiraceae</taxon>
        <taxon>Enterocloster</taxon>
    </lineage>
</organism>
<dbReference type="EMBL" id="AGYR01000012">
    <property type="protein sequence ID" value="ENZ17971.1"/>
    <property type="molecule type" value="Genomic_DNA"/>
</dbReference>
<name>A0A0E2HEI7_9FIRM</name>
<reference evidence="1 2" key="1">
    <citation type="submission" date="2013-01" db="EMBL/GenBank/DDBJ databases">
        <title>The Genome Sequence of Clostridium clostridioforme 90A8.</title>
        <authorList>
            <consortium name="The Broad Institute Genome Sequencing Platform"/>
            <person name="Earl A."/>
            <person name="Ward D."/>
            <person name="Feldgarden M."/>
            <person name="Gevers D."/>
            <person name="Courvalin P."/>
            <person name="Lambert T."/>
            <person name="Walker B."/>
            <person name="Young S.K."/>
            <person name="Zeng Q."/>
            <person name="Gargeya S."/>
            <person name="Fitzgerald M."/>
            <person name="Haas B."/>
            <person name="Abouelleil A."/>
            <person name="Alvarado L."/>
            <person name="Arachchi H.M."/>
            <person name="Berlin A.M."/>
            <person name="Chapman S.B."/>
            <person name="Dewar J."/>
            <person name="Goldberg J."/>
            <person name="Griggs A."/>
            <person name="Gujja S."/>
            <person name="Hansen M."/>
            <person name="Howarth C."/>
            <person name="Imamovic A."/>
            <person name="Larimer J."/>
            <person name="McCowan C."/>
            <person name="Murphy C."/>
            <person name="Neiman D."/>
            <person name="Pearson M."/>
            <person name="Priest M."/>
            <person name="Roberts A."/>
            <person name="Saif S."/>
            <person name="Shea T."/>
            <person name="Sisk P."/>
            <person name="Sykes S."/>
            <person name="Wortman J."/>
            <person name="Nusbaum C."/>
            <person name="Birren B."/>
        </authorList>
    </citation>
    <scope>NUCLEOTIDE SEQUENCE [LARGE SCALE GENOMIC DNA]</scope>
    <source>
        <strain evidence="1 2">90A8</strain>
    </source>
</reference>
<gene>
    <name evidence="1" type="ORF">HMPREF1090_01521</name>
</gene>
<proteinExistence type="predicted"/>
<sequence>MMTEAELKEILCDFHTTKTRVGILKSCLDIRYDEDTLEKYDKWSFQVEIIMDAMAILSEVENFVIDTHLVCHHTWVETTKLFSEKYGNNNGKSERTLKRIQRKALRDMLKFISSLPVEIYFNDMQMFVK</sequence>
<dbReference type="PATRIC" id="fig|999408.3.peg.1634"/>
<comment type="caution">
    <text evidence="1">The sequence shown here is derived from an EMBL/GenBank/DDBJ whole genome shotgun (WGS) entry which is preliminary data.</text>
</comment>
<protein>
    <submittedName>
        <fullName evidence="1">Uncharacterized protein</fullName>
    </submittedName>
</protein>
<dbReference type="HOGENOM" id="CLU_2035071_0_0_9"/>
<evidence type="ECO:0000313" key="2">
    <source>
        <dbReference type="Proteomes" id="UP000013085"/>
    </source>
</evidence>
<dbReference type="Proteomes" id="UP000013085">
    <property type="component" value="Unassembled WGS sequence"/>
</dbReference>
<accession>A0A0E2HEI7</accession>
<dbReference type="AlphaFoldDB" id="A0A0E2HEI7"/>